<evidence type="ECO:0000313" key="4">
    <source>
        <dbReference type="EMBL" id="KAF2703202.1"/>
    </source>
</evidence>
<keyword evidence="2 3" id="KW-0040">ANK repeat</keyword>
<dbReference type="Pfam" id="PF13637">
    <property type="entry name" value="Ank_4"/>
    <property type="match status" value="1"/>
</dbReference>
<dbReference type="PROSITE" id="PS50088">
    <property type="entry name" value="ANK_REPEAT"/>
    <property type="match status" value="2"/>
</dbReference>
<proteinExistence type="predicted"/>
<protein>
    <submittedName>
        <fullName evidence="4">Ankyrin</fullName>
    </submittedName>
</protein>
<dbReference type="SUPFAM" id="SSF48403">
    <property type="entry name" value="Ankyrin repeat"/>
    <property type="match status" value="1"/>
</dbReference>
<evidence type="ECO:0000256" key="1">
    <source>
        <dbReference type="ARBA" id="ARBA00022737"/>
    </source>
</evidence>
<evidence type="ECO:0000256" key="3">
    <source>
        <dbReference type="PROSITE-ProRule" id="PRU00023"/>
    </source>
</evidence>
<reference evidence="4" key="1">
    <citation type="journal article" date="2020" name="Stud. Mycol.">
        <title>101 Dothideomycetes genomes: a test case for predicting lifestyles and emergence of pathogens.</title>
        <authorList>
            <person name="Haridas S."/>
            <person name="Albert R."/>
            <person name="Binder M."/>
            <person name="Bloem J."/>
            <person name="Labutti K."/>
            <person name="Salamov A."/>
            <person name="Andreopoulos B."/>
            <person name="Baker S."/>
            <person name="Barry K."/>
            <person name="Bills G."/>
            <person name="Bluhm B."/>
            <person name="Cannon C."/>
            <person name="Castanera R."/>
            <person name="Culley D."/>
            <person name="Daum C."/>
            <person name="Ezra D."/>
            <person name="Gonzalez J."/>
            <person name="Henrissat B."/>
            <person name="Kuo A."/>
            <person name="Liang C."/>
            <person name="Lipzen A."/>
            <person name="Lutzoni F."/>
            <person name="Magnuson J."/>
            <person name="Mondo S."/>
            <person name="Nolan M."/>
            <person name="Ohm R."/>
            <person name="Pangilinan J."/>
            <person name="Park H.-J."/>
            <person name="Ramirez L."/>
            <person name="Alfaro M."/>
            <person name="Sun H."/>
            <person name="Tritt A."/>
            <person name="Yoshinaga Y."/>
            <person name="Zwiers L.-H."/>
            <person name="Turgeon B."/>
            <person name="Goodwin S."/>
            <person name="Spatafora J."/>
            <person name="Crous P."/>
            <person name="Grigoriev I."/>
        </authorList>
    </citation>
    <scope>NUCLEOTIDE SEQUENCE</scope>
    <source>
        <strain evidence="4">CBS 279.74</strain>
    </source>
</reference>
<dbReference type="Pfam" id="PF00023">
    <property type="entry name" value="Ank"/>
    <property type="match status" value="1"/>
</dbReference>
<feature type="repeat" description="ANK" evidence="3">
    <location>
        <begin position="91"/>
        <end position="127"/>
    </location>
</feature>
<keyword evidence="5" id="KW-1185">Reference proteome</keyword>
<dbReference type="OrthoDB" id="21416at2759"/>
<dbReference type="Proteomes" id="UP000799428">
    <property type="component" value="Unassembled WGS sequence"/>
</dbReference>
<dbReference type="PANTHER" id="PTHR24198">
    <property type="entry name" value="ANKYRIN REPEAT AND PROTEIN KINASE DOMAIN-CONTAINING PROTEIN"/>
    <property type="match status" value="1"/>
</dbReference>
<name>A0A6G1JSE6_9PLEO</name>
<dbReference type="InterPro" id="IPR036770">
    <property type="entry name" value="Ankyrin_rpt-contain_sf"/>
</dbReference>
<dbReference type="Gene3D" id="1.25.40.20">
    <property type="entry name" value="Ankyrin repeat-containing domain"/>
    <property type="match status" value="2"/>
</dbReference>
<dbReference type="SMART" id="SM00248">
    <property type="entry name" value="ANK"/>
    <property type="match status" value="3"/>
</dbReference>
<sequence length="236" mass="26048">MVVSLLLDAGADASKLTDSGETVLHLYFKGRSRDVVDALVRHGADVNAVVTSGEHAGATTLLLMVKSMNLHEDVLIKVFEYSPDLQQREENSDSLVHLSSRQSKHLFTNKVLKKLLELGVDVNARNKLGQTPILHCLPAYTQILVNAGTLEQLQTVMKLGVSPKSRNHQRQNALWYVVGTLYFQRRDEVLDCLLDSAQGIDVDEADNSGIRPLHVAASHSDYHVIRLLRVGLAHGT</sequence>
<dbReference type="PANTHER" id="PTHR24198:SF165">
    <property type="entry name" value="ANKYRIN REPEAT-CONTAINING PROTEIN-RELATED"/>
    <property type="match status" value="1"/>
</dbReference>
<feature type="repeat" description="ANK" evidence="3">
    <location>
        <begin position="19"/>
        <end position="51"/>
    </location>
</feature>
<keyword evidence="1" id="KW-0677">Repeat</keyword>
<evidence type="ECO:0000313" key="5">
    <source>
        <dbReference type="Proteomes" id="UP000799428"/>
    </source>
</evidence>
<dbReference type="AlphaFoldDB" id="A0A6G1JSE6"/>
<dbReference type="PROSITE" id="PS50297">
    <property type="entry name" value="ANK_REP_REGION"/>
    <property type="match status" value="1"/>
</dbReference>
<organism evidence="4 5">
    <name type="scientific">Pleomassaria siparia CBS 279.74</name>
    <dbReference type="NCBI Taxonomy" id="1314801"/>
    <lineage>
        <taxon>Eukaryota</taxon>
        <taxon>Fungi</taxon>
        <taxon>Dikarya</taxon>
        <taxon>Ascomycota</taxon>
        <taxon>Pezizomycotina</taxon>
        <taxon>Dothideomycetes</taxon>
        <taxon>Pleosporomycetidae</taxon>
        <taxon>Pleosporales</taxon>
        <taxon>Pleomassariaceae</taxon>
        <taxon>Pleomassaria</taxon>
    </lineage>
</organism>
<evidence type="ECO:0000256" key="2">
    <source>
        <dbReference type="ARBA" id="ARBA00023043"/>
    </source>
</evidence>
<accession>A0A6G1JSE6</accession>
<dbReference type="EMBL" id="MU005788">
    <property type="protein sequence ID" value="KAF2703202.1"/>
    <property type="molecule type" value="Genomic_DNA"/>
</dbReference>
<dbReference type="InterPro" id="IPR002110">
    <property type="entry name" value="Ankyrin_rpt"/>
</dbReference>
<gene>
    <name evidence="4" type="ORF">K504DRAFT_180453</name>
</gene>